<dbReference type="Proteomes" id="UP000246145">
    <property type="component" value="Unassembled WGS sequence"/>
</dbReference>
<evidence type="ECO:0000256" key="9">
    <source>
        <dbReference type="SAM" id="Phobius"/>
    </source>
</evidence>
<comment type="similarity">
    <text evidence="2">Belongs to the MotB family.</text>
</comment>
<keyword evidence="3" id="KW-1003">Cell membrane</keyword>
<feature type="transmembrane region" description="Helical" evidence="9">
    <location>
        <begin position="28"/>
        <end position="50"/>
    </location>
</feature>
<comment type="subcellular location">
    <subcellularLocation>
        <location evidence="1">Cell membrane</location>
        <topology evidence="1">Single-pass membrane protein</topology>
    </subcellularLocation>
</comment>
<dbReference type="OrthoDB" id="9809186at2"/>
<reference evidence="11 12" key="1">
    <citation type="submission" date="2018-04" db="EMBL/GenBank/DDBJ databases">
        <title>Genomic Encyclopedia of Type Strains, Phase IV (KMG-IV): sequencing the most valuable type-strain genomes for metagenomic binning, comparative biology and taxonomic classification.</title>
        <authorList>
            <person name="Goeker M."/>
        </authorList>
    </citation>
    <scope>NUCLEOTIDE SEQUENCE [LARGE SCALE GENOMIC DNA]</scope>
    <source>
        <strain evidence="11 12">DSM 10065</strain>
    </source>
</reference>
<evidence type="ECO:0000256" key="2">
    <source>
        <dbReference type="ARBA" id="ARBA00008914"/>
    </source>
</evidence>
<feature type="region of interest" description="Disordered" evidence="8">
    <location>
        <begin position="282"/>
        <end position="316"/>
    </location>
</feature>
<evidence type="ECO:0000256" key="6">
    <source>
        <dbReference type="ARBA" id="ARBA00023136"/>
    </source>
</evidence>
<dbReference type="Gene3D" id="3.30.1330.60">
    <property type="entry name" value="OmpA-like domain"/>
    <property type="match status" value="1"/>
</dbReference>
<dbReference type="PANTHER" id="PTHR30329:SF21">
    <property type="entry name" value="LIPOPROTEIN YIAD-RELATED"/>
    <property type="match status" value="1"/>
</dbReference>
<keyword evidence="5 9" id="KW-1133">Transmembrane helix</keyword>
<comment type="caution">
    <text evidence="11">The sequence shown here is derived from an EMBL/GenBank/DDBJ whole genome shotgun (WGS) entry which is preliminary data.</text>
</comment>
<dbReference type="Pfam" id="PF13677">
    <property type="entry name" value="MotB_plug"/>
    <property type="match status" value="1"/>
</dbReference>
<dbReference type="Pfam" id="PF00691">
    <property type="entry name" value="OmpA"/>
    <property type="match status" value="1"/>
</dbReference>
<protein>
    <submittedName>
        <fullName evidence="11">Chemotaxis protein MotB</fullName>
    </submittedName>
</protein>
<dbReference type="NCBIfam" id="NF006548">
    <property type="entry name" value="PRK09041.1"/>
    <property type="match status" value="1"/>
</dbReference>
<organism evidence="11 12">
    <name type="scientific">Pusillimonas noertemannii</name>
    <dbReference type="NCBI Taxonomy" id="305977"/>
    <lineage>
        <taxon>Bacteria</taxon>
        <taxon>Pseudomonadati</taxon>
        <taxon>Pseudomonadota</taxon>
        <taxon>Betaproteobacteria</taxon>
        <taxon>Burkholderiales</taxon>
        <taxon>Alcaligenaceae</taxon>
        <taxon>Pusillimonas</taxon>
    </lineage>
</organism>
<evidence type="ECO:0000256" key="1">
    <source>
        <dbReference type="ARBA" id="ARBA00004162"/>
    </source>
</evidence>
<dbReference type="PROSITE" id="PS51123">
    <property type="entry name" value="OMPA_2"/>
    <property type="match status" value="1"/>
</dbReference>
<dbReference type="PANTHER" id="PTHR30329">
    <property type="entry name" value="STATOR ELEMENT OF FLAGELLAR MOTOR COMPLEX"/>
    <property type="match status" value="1"/>
</dbReference>
<dbReference type="EMBL" id="QEKO01000001">
    <property type="protein sequence ID" value="PVY68858.1"/>
    <property type="molecule type" value="Genomic_DNA"/>
</dbReference>
<dbReference type="InterPro" id="IPR006665">
    <property type="entry name" value="OmpA-like"/>
</dbReference>
<dbReference type="RefSeq" id="WP_017525028.1">
    <property type="nucleotide sequence ID" value="NZ_JACCEX010000001.1"/>
</dbReference>
<dbReference type="InterPro" id="IPR050330">
    <property type="entry name" value="Bact_OuterMem_StrucFunc"/>
</dbReference>
<dbReference type="InterPro" id="IPR025713">
    <property type="entry name" value="MotB-like_N_dom"/>
</dbReference>
<evidence type="ECO:0000313" key="11">
    <source>
        <dbReference type="EMBL" id="PVY68858.1"/>
    </source>
</evidence>
<dbReference type="STRING" id="1231391.GCA_000308195_02678"/>
<dbReference type="GO" id="GO:0005886">
    <property type="term" value="C:plasma membrane"/>
    <property type="evidence" value="ECO:0007669"/>
    <property type="project" value="UniProtKB-SubCell"/>
</dbReference>
<dbReference type="InterPro" id="IPR036737">
    <property type="entry name" value="OmpA-like_sf"/>
</dbReference>
<keyword evidence="12" id="KW-1185">Reference proteome</keyword>
<evidence type="ECO:0000256" key="7">
    <source>
        <dbReference type="PROSITE-ProRule" id="PRU00473"/>
    </source>
</evidence>
<feature type="region of interest" description="Disordered" evidence="8">
    <location>
        <begin position="88"/>
        <end position="107"/>
    </location>
</feature>
<keyword evidence="6 7" id="KW-0472">Membrane</keyword>
<dbReference type="SUPFAM" id="SSF103088">
    <property type="entry name" value="OmpA-like"/>
    <property type="match status" value="1"/>
</dbReference>
<keyword evidence="4 9" id="KW-0812">Transmembrane</keyword>
<gene>
    <name evidence="11" type="ORF">C7440_1272</name>
</gene>
<name>A0A2U1CSH9_9BURK</name>
<evidence type="ECO:0000256" key="4">
    <source>
        <dbReference type="ARBA" id="ARBA00022692"/>
    </source>
</evidence>
<dbReference type="AlphaFoldDB" id="A0A2U1CSH9"/>
<evidence type="ECO:0000259" key="10">
    <source>
        <dbReference type="PROSITE" id="PS51123"/>
    </source>
</evidence>
<evidence type="ECO:0000256" key="3">
    <source>
        <dbReference type="ARBA" id="ARBA00022475"/>
    </source>
</evidence>
<evidence type="ECO:0000313" key="12">
    <source>
        <dbReference type="Proteomes" id="UP000246145"/>
    </source>
</evidence>
<proteinExistence type="inferred from homology"/>
<evidence type="ECO:0000256" key="8">
    <source>
        <dbReference type="SAM" id="MobiDB-lite"/>
    </source>
</evidence>
<sequence length="316" mass="35068">MKPTATDRIVIRRKRAPAPPHHGGAWKIAYADYMTAMMSFFLIMWILSLIPRDDLTGIAEYFRMPLMTAIRGGPNIDTSSSVIPGASPSPIPSKHPITQPPVQNSRGMELRRDTERLENLKADLEALIDTSPVLQEFRPQLLLDMTPDGLRIQIVDRQNRPMFATGRAQVQPYMRDILRELGPVFNRLPNSITISGHTDAVQYASGERLYSNWELSADRANAARQELVAGGMEENKIKRVLGLSSSVSLVKDDPNAAVNRRISIVVLNRLAEERIDAQNAAGSSDPRFYEALQPAPVDEHLSSLPDAEAQAAGQQR</sequence>
<evidence type="ECO:0000256" key="5">
    <source>
        <dbReference type="ARBA" id="ARBA00022989"/>
    </source>
</evidence>
<feature type="domain" description="OmpA-like" evidence="10">
    <location>
        <begin position="150"/>
        <end position="270"/>
    </location>
</feature>
<dbReference type="CDD" id="cd07185">
    <property type="entry name" value="OmpA_C-like"/>
    <property type="match status" value="1"/>
</dbReference>
<accession>A0A2U1CSH9</accession>